<evidence type="ECO:0000256" key="1">
    <source>
        <dbReference type="SAM" id="Phobius"/>
    </source>
</evidence>
<dbReference type="EMBL" id="JAGINP010000019">
    <property type="protein sequence ID" value="MBP2294989.1"/>
    <property type="molecule type" value="Genomic_DNA"/>
</dbReference>
<organism evidence="2 3">
    <name type="scientific">Azospirillum rugosum</name>
    <dbReference type="NCBI Taxonomy" id="416170"/>
    <lineage>
        <taxon>Bacteria</taxon>
        <taxon>Pseudomonadati</taxon>
        <taxon>Pseudomonadota</taxon>
        <taxon>Alphaproteobacteria</taxon>
        <taxon>Rhodospirillales</taxon>
        <taxon>Azospirillaceae</taxon>
        <taxon>Azospirillum</taxon>
    </lineage>
</organism>
<reference evidence="2 3" key="1">
    <citation type="submission" date="2021-03" db="EMBL/GenBank/DDBJ databases">
        <title>Genomic Encyclopedia of Type Strains, Phase III (KMG-III): the genomes of soil and plant-associated and newly described type strains.</title>
        <authorList>
            <person name="Whitman W."/>
        </authorList>
    </citation>
    <scope>NUCLEOTIDE SEQUENCE [LARGE SCALE GENOMIC DNA]</scope>
    <source>
        <strain evidence="2 3">IMMIB AFH-6</strain>
    </source>
</reference>
<protein>
    <submittedName>
        <fullName evidence="2">Uncharacterized protein</fullName>
    </submittedName>
</protein>
<evidence type="ECO:0000313" key="2">
    <source>
        <dbReference type="EMBL" id="MBP2294989.1"/>
    </source>
</evidence>
<comment type="caution">
    <text evidence="2">The sequence shown here is derived from an EMBL/GenBank/DDBJ whole genome shotgun (WGS) entry which is preliminary data.</text>
</comment>
<sequence>MPDVFGPEMVAVVGILLSASMAVILLTLSMRVFLPLRASAAAHRPSIHRPSIHRPSIRQVCSHGS</sequence>
<keyword evidence="3" id="KW-1185">Reference proteome</keyword>
<feature type="transmembrane region" description="Helical" evidence="1">
    <location>
        <begin position="12"/>
        <end position="34"/>
    </location>
</feature>
<evidence type="ECO:0000313" key="3">
    <source>
        <dbReference type="Proteomes" id="UP000781958"/>
    </source>
</evidence>
<keyword evidence="1" id="KW-0812">Transmembrane</keyword>
<name>A0ABS4SR07_9PROT</name>
<keyword evidence="1" id="KW-0472">Membrane</keyword>
<proteinExistence type="predicted"/>
<accession>A0ABS4SR07</accession>
<gene>
    <name evidence="2" type="ORF">J2851_004792</name>
</gene>
<dbReference type="RefSeq" id="WP_209769354.1">
    <property type="nucleotide sequence ID" value="NZ_JAGINP010000019.1"/>
</dbReference>
<keyword evidence="1" id="KW-1133">Transmembrane helix</keyword>
<dbReference type="Proteomes" id="UP000781958">
    <property type="component" value="Unassembled WGS sequence"/>
</dbReference>